<evidence type="ECO:0000256" key="3">
    <source>
        <dbReference type="ARBA" id="ARBA00022723"/>
    </source>
</evidence>
<evidence type="ECO:0000313" key="11">
    <source>
        <dbReference type="EMBL" id="EJU05170.1"/>
    </source>
</evidence>
<sequence length="344" mass="37123">MASPLRLRSPKGVSTISANLADPATVGDLLSIIAHESGIPVGQQQLKVGYPPRTLTLIPDLPISSLGLQRGDQLIVNISANTPAPRTVPAPVAPAQPDITVHVPSHHPVPPPTQAFWDEYAPEPQTDDKESVPCEEQLLVVRNAPDDNSCLFHSLSYVLPALPSTPNERPTPTFLRSLAARTILADLVTYDDATLGQSPASYAEAIQRPSTWGGAIELALFSAAFGVEIWSWDVESGQLYRFGQGSGWDNRVLLVYSGIHYDAMSLSPTRGAPEDFHTTTFPVPFPGRRDPIADSAVTLVGKLRAKKKFTNTATFDLKCEAGLKGEKEAREHASSTGHTEFGEY</sequence>
<evidence type="ECO:0000313" key="12">
    <source>
        <dbReference type="Proteomes" id="UP000030653"/>
    </source>
</evidence>
<comment type="subcellular location">
    <subcellularLocation>
        <location evidence="9">Cytoplasm</location>
    </subcellularLocation>
</comment>
<comment type="catalytic activity">
    <reaction evidence="1 9">
        <text>Thiol-dependent hydrolysis of ester, thioester, amide, peptide and isopeptide bonds formed by the C-terminal Gly of ubiquitin (a 76-residue protein attached to proteins as an intracellular targeting signal).</text>
        <dbReference type="EC" id="3.4.19.12"/>
    </reaction>
</comment>
<proteinExistence type="predicted"/>
<keyword evidence="8" id="KW-0862">Zinc</keyword>
<protein>
    <recommendedName>
        <fullName evidence="9">Ubiquitin thioesterase OTU</fullName>
        <ecNumber evidence="9">3.4.19.12</ecNumber>
    </recommendedName>
</protein>
<keyword evidence="4" id="KW-0863">Zinc-finger</keyword>
<dbReference type="CDD" id="cd17059">
    <property type="entry name" value="Ubl_OTU1"/>
    <property type="match status" value="1"/>
</dbReference>
<dbReference type="Gene3D" id="3.90.70.80">
    <property type="match status" value="1"/>
</dbReference>
<name>M5GA16_DACPD</name>
<dbReference type="GO" id="GO:0036503">
    <property type="term" value="P:ERAD pathway"/>
    <property type="evidence" value="ECO:0007669"/>
    <property type="project" value="TreeGrafter"/>
</dbReference>
<keyword evidence="12" id="KW-1185">Reference proteome</keyword>
<dbReference type="PANTHER" id="PTHR13312:SF0">
    <property type="entry name" value="UBIQUITIN THIOESTERASE OTU1"/>
    <property type="match status" value="1"/>
</dbReference>
<evidence type="ECO:0000256" key="2">
    <source>
        <dbReference type="ARBA" id="ARBA00022670"/>
    </source>
</evidence>
<dbReference type="AlphaFoldDB" id="M5GA16"/>
<dbReference type="EMBL" id="JH795856">
    <property type="protein sequence ID" value="EJU05170.1"/>
    <property type="molecule type" value="Genomic_DNA"/>
</dbReference>
<dbReference type="Pfam" id="PF24560">
    <property type="entry name" value="zf-C2H2_OTU1_C"/>
    <property type="match status" value="1"/>
</dbReference>
<dbReference type="InterPro" id="IPR003323">
    <property type="entry name" value="OTU_dom"/>
</dbReference>
<dbReference type="EC" id="3.4.19.12" evidence="9"/>
<dbReference type="PANTHER" id="PTHR13312">
    <property type="entry name" value="HIV-INDUCED PROTEIN-7-LIKE PROTEASE"/>
    <property type="match status" value="1"/>
</dbReference>
<reference evidence="11 12" key="1">
    <citation type="journal article" date="2012" name="Science">
        <title>The Paleozoic origin of enzymatic lignin decomposition reconstructed from 31 fungal genomes.</title>
        <authorList>
            <person name="Floudas D."/>
            <person name="Binder M."/>
            <person name="Riley R."/>
            <person name="Barry K."/>
            <person name="Blanchette R.A."/>
            <person name="Henrissat B."/>
            <person name="Martinez A.T."/>
            <person name="Otillar R."/>
            <person name="Spatafora J.W."/>
            <person name="Yadav J.S."/>
            <person name="Aerts A."/>
            <person name="Benoit I."/>
            <person name="Boyd A."/>
            <person name="Carlson A."/>
            <person name="Copeland A."/>
            <person name="Coutinho P.M."/>
            <person name="de Vries R.P."/>
            <person name="Ferreira P."/>
            <person name="Findley K."/>
            <person name="Foster B."/>
            <person name="Gaskell J."/>
            <person name="Glotzer D."/>
            <person name="Gorecki P."/>
            <person name="Heitman J."/>
            <person name="Hesse C."/>
            <person name="Hori C."/>
            <person name="Igarashi K."/>
            <person name="Jurgens J.A."/>
            <person name="Kallen N."/>
            <person name="Kersten P."/>
            <person name="Kohler A."/>
            <person name="Kuees U."/>
            <person name="Kumar T.K.A."/>
            <person name="Kuo A."/>
            <person name="LaButti K."/>
            <person name="Larrondo L.F."/>
            <person name="Lindquist E."/>
            <person name="Ling A."/>
            <person name="Lombard V."/>
            <person name="Lucas S."/>
            <person name="Lundell T."/>
            <person name="Martin R."/>
            <person name="McLaughlin D.J."/>
            <person name="Morgenstern I."/>
            <person name="Morin E."/>
            <person name="Murat C."/>
            <person name="Nagy L.G."/>
            <person name="Nolan M."/>
            <person name="Ohm R.A."/>
            <person name="Patyshakuliyeva A."/>
            <person name="Rokas A."/>
            <person name="Ruiz-Duenas F.J."/>
            <person name="Sabat G."/>
            <person name="Salamov A."/>
            <person name="Samejima M."/>
            <person name="Schmutz J."/>
            <person name="Slot J.C."/>
            <person name="St John F."/>
            <person name="Stenlid J."/>
            <person name="Sun H."/>
            <person name="Sun S."/>
            <person name="Syed K."/>
            <person name="Tsang A."/>
            <person name="Wiebenga A."/>
            <person name="Young D."/>
            <person name="Pisabarro A."/>
            <person name="Eastwood D.C."/>
            <person name="Martin F."/>
            <person name="Cullen D."/>
            <person name="Grigoriev I.V."/>
            <person name="Hibbett D.S."/>
        </authorList>
    </citation>
    <scope>NUCLEOTIDE SEQUENCE [LARGE SCALE GENOMIC DNA]</scope>
    <source>
        <strain evidence="11 12">DJM-731 SS1</strain>
    </source>
</reference>
<dbReference type="InterPro" id="IPR029071">
    <property type="entry name" value="Ubiquitin-like_domsf"/>
</dbReference>
<dbReference type="GeneID" id="63689771"/>
<dbReference type="GO" id="GO:0005634">
    <property type="term" value="C:nucleus"/>
    <property type="evidence" value="ECO:0007669"/>
    <property type="project" value="TreeGrafter"/>
</dbReference>
<dbReference type="GO" id="GO:0004843">
    <property type="term" value="F:cysteine-type deubiquitinase activity"/>
    <property type="evidence" value="ECO:0007669"/>
    <property type="project" value="UniProtKB-UniRule"/>
</dbReference>
<dbReference type="GO" id="GO:0016579">
    <property type="term" value="P:protein deubiquitination"/>
    <property type="evidence" value="ECO:0007669"/>
    <property type="project" value="TreeGrafter"/>
</dbReference>
<evidence type="ECO:0000256" key="8">
    <source>
        <dbReference type="ARBA" id="ARBA00022833"/>
    </source>
</evidence>
<keyword evidence="7 9" id="KW-0788">Thiol protease</keyword>
<dbReference type="SUPFAM" id="SSF54236">
    <property type="entry name" value="Ubiquitin-like"/>
    <property type="match status" value="1"/>
</dbReference>
<dbReference type="HOGENOM" id="CLU_049327_0_0_1"/>
<evidence type="ECO:0000256" key="7">
    <source>
        <dbReference type="ARBA" id="ARBA00022807"/>
    </source>
</evidence>
<keyword evidence="2" id="KW-0645">Protease</keyword>
<dbReference type="OMA" id="TRCILVY"/>
<dbReference type="Pfam" id="PF21403">
    <property type="entry name" value="OTU1_UBXL"/>
    <property type="match status" value="1"/>
</dbReference>
<keyword evidence="6 9" id="KW-0378">Hydrolase</keyword>
<dbReference type="Gene3D" id="3.10.20.90">
    <property type="entry name" value="Phosphatidylinositol 3-kinase Catalytic Subunit, Chain A, domain 1"/>
    <property type="match status" value="1"/>
</dbReference>
<keyword evidence="9" id="KW-0963">Cytoplasm</keyword>
<keyword evidence="5 9" id="KW-0833">Ubl conjugation pathway</keyword>
<dbReference type="RefSeq" id="XP_040632064.1">
    <property type="nucleotide sequence ID" value="XM_040774709.1"/>
</dbReference>
<dbReference type="OrthoDB" id="65596at2759"/>
<dbReference type="GO" id="GO:0008270">
    <property type="term" value="F:zinc ion binding"/>
    <property type="evidence" value="ECO:0007669"/>
    <property type="project" value="UniProtKB-KW"/>
</dbReference>
<evidence type="ECO:0000256" key="4">
    <source>
        <dbReference type="ARBA" id="ARBA00022771"/>
    </source>
</evidence>
<dbReference type="InterPro" id="IPR048857">
    <property type="entry name" value="OTU1_Ubl"/>
</dbReference>
<dbReference type="MEROPS" id="C85.007"/>
<keyword evidence="3" id="KW-0479">Metal-binding</keyword>
<dbReference type="Proteomes" id="UP000030653">
    <property type="component" value="Unassembled WGS sequence"/>
</dbReference>
<evidence type="ECO:0000256" key="6">
    <source>
        <dbReference type="ARBA" id="ARBA00022801"/>
    </source>
</evidence>
<evidence type="ECO:0000256" key="5">
    <source>
        <dbReference type="ARBA" id="ARBA00022786"/>
    </source>
</evidence>
<dbReference type="SUPFAM" id="SSF54001">
    <property type="entry name" value="Cysteine proteinases"/>
    <property type="match status" value="1"/>
</dbReference>
<organism evidence="11 12">
    <name type="scientific">Dacryopinax primogenitus (strain DJM 731)</name>
    <name type="common">Brown rot fungus</name>
    <dbReference type="NCBI Taxonomy" id="1858805"/>
    <lineage>
        <taxon>Eukaryota</taxon>
        <taxon>Fungi</taxon>
        <taxon>Dikarya</taxon>
        <taxon>Basidiomycota</taxon>
        <taxon>Agaricomycotina</taxon>
        <taxon>Dacrymycetes</taxon>
        <taxon>Dacrymycetales</taxon>
        <taxon>Dacrymycetaceae</taxon>
        <taxon>Dacryopinax</taxon>
    </lineage>
</organism>
<accession>M5GA16</accession>
<feature type="domain" description="OTU" evidence="10">
    <location>
        <begin position="139"/>
        <end position="267"/>
    </location>
</feature>
<dbReference type="GO" id="GO:0030968">
    <property type="term" value="P:endoplasmic reticulum unfolded protein response"/>
    <property type="evidence" value="ECO:0007669"/>
    <property type="project" value="TreeGrafter"/>
</dbReference>
<dbReference type="InterPro" id="IPR038765">
    <property type="entry name" value="Papain-like_cys_pep_sf"/>
</dbReference>
<comment type="function">
    <text evidence="9">Hydrolase that can remove conjugated ubiquitin from proteins and may therefore play an important regulatory role at the level of protein turnover by preventing degradation.</text>
</comment>
<gene>
    <name evidence="11" type="ORF">DACRYDRAFT_46498</name>
</gene>
<dbReference type="InterPro" id="IPR057766">
    <property type="entry name" value="Znf-C2H2_OTU1-like_C"/>
</dbReference>
<dbReference type="STRING" id="1858805.M5GA16"/>
<dbReference type="GO" id="GO:0005829">
    <property type="term" value="C:cytosol"/>
    <property type="evidence" value="ECO:0007669"/>
    <property type="project" value="TreeGrafter"/>
</dbReference>
<dbReference type="PROSITE" id="PS50802">
    <property type="entry name" value="OTU"/>
    <property type="match status" value="1"/>
</dbReference>
<evidence type="ECO:0000256" key="9">
    <source>
        <dbReference type="RuleBase" id="RU367104"/>
    </source>
</evidence>
<dbReference type="CDD" id="cd22745">
    <property type="entry name" value="OTU_OTU1"/>
    <property type="match status" value="1"/>
</dbReference>
<evidence type="ECO:0000259" key="10">
    <source>
        <dbReference type="PROSITE" id="PS50802"/>
    </source>
</evidence>
<evidence type="ECO:0000256" key="1">
    <source>
        <dbReference type="ARBA" id="ARBA00000707"/>
    </source>
</evidence>